<evidence type="ECO:0000259" key="1">
    <source>
        <dbReference type="Pfam" id="PF01814"/>
    </source>
</evidence>
<name>A0ABS1F6U6_9PROT</name>
<organism evidence="2 3">
    <name type="scientific">Azospirillum endophyticum</name>
    <dbReference type="NCBI Taxonomy" id="2800326"/>
    <lineage>
        <taxon>Bacteria</taxon>
        <taxon>Pseudomonadati</taxon>
        <taxon>Pseudomonadota</taxon>
        <taxon>Alphaproteobacteria</taxon>
        <taxon>Rhodospirillales</taxon>
        <taxon>Azospirillaceae</taxon>
        <taxon>Azospirillum</taxon>
    </lineage>
</organism>
<dbReference type="EMBL" id="JAENHM010000051">
    <property type="protein sequence ID" value="MBK1839151.1"/>
    <property type="molecule type" value="Genomic_DNA"/>
</dbReference>
<evidence type="ECO:0000313" key="2">
    <source>
        <dbReference type="EMBL" id="MBK1839151.1"/>
    </source>
</evidence>
<accession>A0ABS1F6U6</accession>
<sequence>MHTDSLTGRILHDDHHRVMELLDRLDALFARHGEDSLPVLTAEDRDTVAALAAELDGALESHFAAEEALFPALAAAGGHEWTADLLDDHAHMRPIARRLGRLCAPALREGFDWDSWPVFRGFGEELVRALVLHIQKEETTLVPATDALLSAEEDRIFAAAMAMAAG</sequence>
<gene>
    <name evidence="2" type="ORF">JHL17_17205</name>
</gene>
<dbReference type="Pfam" id="PF01814">
    <property type="entry name" value="Hemerythrin"/>
    <property type="match status" value="1"/>
</dbReference>
<keyword evidence="3" id="KW-1185">Reference proteome</keyword>
<reference evidence="3" key="1">
    <citation type="submission" date="2021-01" db="EMBL/GenBank/DDBJ databases">
        <title>Genome public.</title>
        <authorList>
            <person name="Liu C."/>
            <person name="Sun Q."/>
        </authorList>
    </citation>
    <scope>NUCLEOTIDE SEQUENCE [LARGE SCALE GENOMIC DNA]</scope>
    <source>
        <strain evidence="3">YIM B02556</strain>
    </source>
</reference>
<proteinExistence type="predicted"/>
<dbReference type="Gene3D" id="1.20.120.520">
    <property type="entry name" value="nmb1532 protein domain like"/>
    <property type="match status" value="1"/>
</dbReference>
<dbReference type="RefSeq" id="WP_200194844.1">
    <property type="nucleotide sequence ID" value="NZ_JAENHM010000051.1"/>
</dbReference>
<protein>
    <submittedName>
        <fullName evidence="2">Hemerythrin domain-containing protein</fullName>
    </submittedName>
</protein>
<dbReference type="InterPro" id="IPR012312">
    <property type="entry name" value="Hemerythrin-like"/>
</dbReference>
<comment type="caution">
    <text evidence="2">The sequence shown here is derived from an EMBL/GenBank/DDBJ whole genome shotgun (WGS) entry which is preliminary data.</text>
</comment>
<dbReference type="Proteomes" id="UP000652760">
    <property type="component" value="Unassembled WGS sequence"/>
</dbReference>
<evidence type="ECO:0000313" key="3">
    <source>
        <dbReference type="Proteomes" id="UP000652760"/>
    </source>
</evidence>
<feature type="domain" description="Hemerythrin-like" evidence="1">
    <location>
        <begin position="10"/>
        <end position="144"/>
    </location>
</feature>